<evidence type="ECO:0000259" key="1">
    <source>
        <dbReference type="Pfam" id="PF13439"/>
    </source>
</evidence>
<protein>
    <submittedName>
        <fullName evidence="2">Glycosyltransferase family 1 protein</fullName>
    </submittedName>
</protein>
<comment type="caution">
    <text evidence="2">The sequence shown here is derived from an EMBL/GenBank/DDBJ whole genome shotgun (WGS) entry which is preliminary data.</text>
</comment>
<dbReference type="InterPro" id="IPR028098">
    <property type="entry name" value="Glyco_trans_4-like_N"/>
</dbReference>
<feature type="domain" description="Glycosyltransferase subfamily 4-like N-terminal" evidence="1">
    <location>
        <begin position="20"/>
        <end position="132"/>
    </location>
</feature>
<accession>A0A7V3J9H3</accession>
<evidence type="ECO:0000313" key="2">
    <source>
        <dbReference type="EMBL" id="HFZ08557.1"/>
    </source>
</evidence>
<dbReference type="SUPFAM" id="SSF53756">
    <property type="entry name" value="UDP-Glycosyltransferase/glycogen phosphorylase"/>
    <property type="match status" value="1"/>
</dbReference>
<dbReference type="Pfam" id="PF13439">
    <property type="entry name" value="Glyco_transf_4"/>
    <property type="match status" value="1"/>
</dbReference>
<name>A0A7V3J9H3_UNCC3</name>
<gene>
    <name evidence="2" type="ORF">ENV41_00285</name>
</gene>
<dbReference type="AlphaFoldDB" id="A0A7V3J9H3"/>
<keyword evidence="2" id="KW-0808">Transferase</keyword>
<dbReference type="Gene3D" id="3.40.50.2000">
    <property type="entry name" value="Glycogen Phosphorylase B"/>
    <property type="match status" value="2"/>
</dbReference>
<dbReference type="EMBL" id="DTGG01000012">
    <property type="protein sequence ID" value="HFZ08557.1"/>
    <property type="molecule type" value="Genomic_DNA"/>
</dbReference>
<sequence length="375" mass="42993">MKVAIIEPNLVDYTGHSFSFVSELKQGFEELGDKVEVFMPKNSTAPLSGVKVLPRVNRSQASAIRNYSNIILDIFRFARVLRNIQRRFDVLVFTSADDPRTIGGVSLIWTKKPLIFYFHAPELYFKPMGKSLKLLKISNELRRKPVSFITPATLEQKFTQDIFFKNIRFFPEAPYPLKTPPRLEKLQNCNDYYLGYLGDARKEKNFTSLIELIDAAPEEIGFIVQCNPPGIGYYEPGIKEGVEHIKGLQRDRLFIFEEPLPQKEYRELLNKSSIVWCLYDESQYRDRVSGILLEAWSLGKPVITTSGTWMAKQVEKYGGGIVLDTLEVQDILKAIEEIRGNYARFSAEAENAGRILYEKNNGVALARFIKDIVRK</sequence>
<proteinExistence type="predicted"/>
<reference evidence="2" key="1">
    <citation type="journal article" date="2020" name="mSystems">
        <title>Genome- and Community-Level Interaction Insights into Carbon Utilization and Element Cycling Functions of Hydrothermarchaeota in Hydrothermal Sediment.</title>
        <authorList>
            <person name="Zhou Z."/>
            <person name="Liu Y."/>
            <person name="Xu W."/>
            <person name="Pan J."/>
            <person name="Luo Z.H."/>
            <person name="Li M."/>
        </authorList>
    </citation>
    <scope>NUCLEOTIDE SEQUENCE [LARGE SCALE GENOMIC DNA]</scope>
    <source>
        <strain evidence="2">SpSt-757</strain>
    </source>
</reference>
<dbReference type="GO" id="GO:0016740">
    <property type="term" value="F:transferase activity"/>
    <property type="evidence" value="ECO:0007669"/>
    <property type="project" value="UniProtKB-KW"/>
</dbReference>
<organism evidence="2">
    <name type="scientific">candidate division CPR3 bacterium</name>
    <dbReference type="NCBI Taxonomy" id="2268181"/>
    <lineage>
        <taxon>Bacteria</taxon>
        <taxon>Bacteria division CPR3</taxon>
    </lineage>
</organism>